<dbReference type="InterPro" id="IPR039426">
    <property type="entry name" value="TonB-dep_rcpt-like"/>
</dbReference>
<comment type="subcellular location">
    <subcellularLocation>
        <location evidence="1 10">Cell outer membrane</location>
        <topology evidence="1 10">Multi-pass membrane protein</topology>
    </subcellularLocation>
</comment>
<evidence type="ECO:0000256" key="8">
    <source>
        <dbReference type="ARBA" id="ARBA00023170"/>
    </source>
</evidence>
<keyword evidence="9 10" id="KW-0998">Cell outer membrane</keyword>
<keyword evidence="6 11" id="KW-0798">TonB box</keyword>
<dbReference type="InterPro" id="IPR012910">
    <property type="entry name" value="Plug_dom"/>
</dbReference>
<keyword evidence="2 10" id="KW-0813">Transport</keyword>
<dbReference type="Gene3D" id="2.60.40.1120">
    <property type="entry name" value="Carboxypeptidase-like, regulatory domain"/>
    <property type="match status" value="1"/>
</dbReference>
<dbReference type="SUPFAM" id="SSF49464">
    <property type="entry name" value="Carboxypeptidase regulatory domain-like"/>
    <property type="match status" value="1"/>
</dbReference>
<evidence type="ECO:0000256" key="4">
    <source>
        <dbReference type="ARBA" id="ARBA00022692"/>
    </source>
</evidence>
<feature type="domain" description="TonB-dependent receptor-like beta-barrel" evidence="13">
    <location>
        <begin position="321"/>
        <end position="946"/>
    </location>
</feature>
<evidence type="ECO:0000259" key="13">
    <source>
        <dbReference type="Pfam" id="PF00593"/>
    </source>
</evidence>
<keyword evidence="7 10" id="KW-0472">Membrane</keyword>
<keyword evidence="4 10" id="KW-0812">Transmembrane</keyword>
<evidence type="ECO:0000256" key="5">
    <source>
        <dbReference type="ARBA" id="ARBA00022729"/>
    </source>
</evidence>
<protein>
    <submittedName>
        <fullName evidence="15">TonB-dependent receptor</fullName>
    </submittedName>
</protein>
<dbReference type="PANTHER" id="PTHR30069:SF29">
    <property type="entry name" value="HEMOGLOBIN AND HEMOGLOBIN-HAPTOGLOBIN-BINDING PROTEIN 1-RELATED"/>
    <property type="match status" value="1"/>
</dbReference>
<organism evidence="15 16">
    <name type="scientific">Prevotella histicola</name>
    <dbReference type="NCBI Taxonomy" id="470565"/>
    <lineage>
        <taxon>Bacteria</taxon>
        <taxon>Pseudomonadati</taxon>
        <taxon>Bacteroidota</taxon>
        <taxon>Bacteroidia</taxon>
        <taxon>Bacteroidales</taxon>
        <taxon>Prevotellaceae</taxon>
        <taxon>Prevotella</taxon>
    </lineage>
</organism>
<dbReference type="PANTHER" id="PTHR30069">
    <property type="entry name" value="TONB-DEPENDENT OUTER MEMBRANE RECEPTOR"/>
    <property type="match status" value="1"/>
</dbReference>
<feature type="domain" description="TonB-dependent receptor plug" evidence="14">
    <location>
        <begin position="118"/>
        <end position="229"/>
    </location>
</feature>
<dbReference type="PROSITE" id="PS52016">
    <property type="entry name" value="TONB_DEPENDENT_REC_3"/>
    <property type="match status" value="1"/>
</dbReference>
<name>A0A930HXW5_9BACT</name>
<keyword evidence="8 15" id="KW-0675">Receptor</keyword>
<comment type="similarity">
    <text evidence="10 11">Belongs to the TonB-dependent receptor family.</text>
</comment>
<dbReference type="AlphaFoldDB" id="A0A930HXW5"/>
<evidence type="ECO:0000313" key="15">
    <source>
        <dbReference type="EMBL" id="MBF1414847.1"/>
    </source>
</evidence>
<dbReference type="GO" id="GO:0009279">
    <property type="term" value="C:cell outer membrane"/>
    <property type="evidence" value="ECO:0007669"/>
    <property type="project" value="UniProtKB-SubCell"/>
</dbReference>
<comment type="caution">
    <text evidence="15">The sequence shown here is derived from an EMBL/GenBank/DDBJ whole genome shotgun (WGS) entry which is preliminary data.</text>
</comment>
<proteinExistence type="inferred from homology"/>
<evidence type="ECO:0000256" key="6">
    <source>
        <dbReference type="ARBA" id="ARBA00023077"/>
    </source>
</evidence>
<dbReference type="InterPro" id="IPR037066">
    <property type="entry name" value="Plug_dom_sf"/>
</dbReference>
<dbReference type="GO" id="GO:0044718">
    <property type="term" value="P:siderophore transmembrane transport"/>
    <property type="evidence" value="ECO:0007669"/>
    <property type="project" value="TreeGrafter"/>
</dbReference>
<dbReference type="InterPro" id="IPR008969">
    <property type="entry name" value="CarboxyPept-like_regulatory"/>
</dbReference>
<evidence type="ECO:0000259" key="14">
    <source>
        <dbReference type="Pfam" id="PF07715"/>
    </source>
</evidence>
<dbReference type="InterPro" id="IPR036942">
    <property type="entry name" value="Beta-barrel_TonB_sf"/>
</dbReference>
<dbReference type="EMBL" id="JABZSQ010000063">
    <property type="protein sequence ID" value="MBF1414847.1"/>
    <property type="molecule type" value="Genomic_DNA"/>
</dbReference>
<accession>A0A930HXW5</accession>
<evidence type="ECO:0000256" key="1">
    <source>
        <dbReference type="ARBA" id="ARBA00004571"/>
    </source>
</evidence>
<gene>
    <name evidence="15" type="ORF">HXN33_04605</name>
</gene>
<evidence type="ECO:0000256" key="7">
    <source>
        <dbReference type="ARBA" id="ARBA00023136"/>
    </source>
</evidence>
<feature type="signal peptide" evidence="12">
    <location>
        <begin position="1"/>
        <end position="22"/>
    </location>
</feature>
<dbReference type="Pfam" id="PF07715">
    <property type="entry name" value="Plug"/>
    <property type="match status" value="1"/>
</dbReference>
<dbReference type="InterPro" id="IPR000531">
    <property type="entry name" value="Beta-barrel_TonB"/>
</dbReference>
<keyword evidence="3 10" id="KW-1134">Transmembrane beta strand</keyword>
<evidence type="ECO:0000256" key="2">
    <source>
        <dbReference type="ARBA" id="ARBA00022448"/>
    </source>
</evidence>
<evidence type="ECO:0000256" key="10">
    <source>
        <dbReference type="PROSITE-ProRule" id="PRU01360"/>
    </source>
</evidence>
<dbReference type="Pfam" id="PF00593">
    <property type="entry name" value="TonB_dep_Rec_b-barrel"/>
    <property type="match status" value="1"/>
</dbReference>
<dbReference type="SUPFAM" id="SSF56935">
    <property type="entry name" value="Porins"/>
    <property type="match status" value="1"/>
</dbReference>
<dbReference type="GO" id="GO:0015344">
    <property type="term" value="F:siderophore uptake transmembrane transporter activity"/>
    <property type="evidence" value="ECO:0007669"/>
    <property type="project" value="TreeGrafter"/>
</dbReference>
<evidence type="ECO:0000256" key="12">
    <source>
        <dbReference type="SAM" id="SignalP"/>
    </source>
</evidence>
<feature type="chain" id="PRO_5037854192" evidence="12">
    <location>
        <begin position="23"/>
        <end position="984"/>
    </location>
</feature>
<evidence type="ECO:0000256" key="11">
    <source>
        <dbReference type="RuleBase" id="RU003357"/>
    </source>
</evidence>
<evidence type="ECO:0000256" key="9">
    <source>
        <dbReference type="ARBA" id="ARBA00023237"/>
    </source>
</evidence>
<dbReference type="Proteomes" id="UP000757461">
    <property type="component" value="Unassembled WGS sequence"/>
</dbReference>
<dbReference type="Gene3D" id="2.40.170.20">
    <property type="entry name" value="TonB-dependent receptor, beta-barrel domain"/>
    <property type="match status" value="1"/>
</dbReference>
<evidence type="ECO:0000313" key="16">
    <source>
        <dbReference type="Proteomes" id="UP000757461"/>
    </source>
</evidence>
<sequence length="984" mass="109893">MNPIYKIITSILFCVLSINTMAQDLTGHVTSKADDKPIAYATVTLKENRLYAFTDEKGNYTIKNVPKGKYTAVFSCMGYASQTVVVMVNAGGATQNVRLAEDNLQLDEVQVVAHRKKDEITTSYTIDRKTLDNQQIMTLSDIAQLLPGGKSVNPSLMNDSKLTLRSGTLERGNASFGTAVEVDGIRLSNNAAMGETAGVSTRSVSASNIESVEVVPGIASVEYGDLTNGVVKVKTRRGSSPFIVEGSINQHTRQIALHKGVDLGGNAGLLNFSIEHARSFLDAASPYTAYQRNVLSLRYMNVFMKKSLPLTLEVGLNGSIGGYNSKADPDRSLDDYNKVKDNNVGGNIHLGWLLNKRWITNVDLTAAFTYADRLSESYTNESSNATQPYIHTLTEGYNIAEDYDKNPLANIILGPTGYWYLRGFNDSKPLNYSLKMKANWSKAFGKFRNRLLVGGEWTSSKNRGRGTYYADMRYAPSWREYRYDALPSLNNIAIYAENKLSMDVNERQNAELTAGIREDITSVPGSEYGSVGSFSPRMNARYVFRFGQNSWLNSMTLHAGWGRSVKLPSFQVLYPSPSYRDMLAFASTSDADNRSYYAFYTYPSMARYNANLKWQRADQWDLGVEWRTKIADVSLSFFRSKVSNPYMATDVYTPFTYKYTSPAMLQRSGIAVADRRFSIDPQTGIVTVSDASGVKSPVTLGYEERNTYVTNTRYVNADALQRYGLEWIVDFKQIKTLRTQVRLDGKYYHYKAQDETLFADVPVGLNTRQSDGRLYQYVGYYRGGAATTTNYTANASASNGSVSGQVDLNATITTHIPKIRLIVALRLESSLYAFSRATSSRGYVVSSGNEYFGVPYDGKTENQTVIVYPEYYSTWDAPDVLIPFAEKLRWAETNDRGLFNDLAQLVVRTNYPYTLNPNRLSAYWSANLSVTKEIGRHVSVSFYANNFFNTLSQIHSTQTGLETSLFGSGYVPSFYYGLSLRLKI</sequence>
<evidence type="ECO:0000256" key="3">
    <source>
        <dbReference type="ARBA" id="ARBA00022452"/>
    </source>
</evidence>
<dbReference type="Gene3D" id="2.170.130.10">
    <property type="entry name" value="TonB-dependent receptor, plug domain"/>
    <property type="match status" value="1"/>
</dbReference>
<reference evidence="15" key="1">
    <citation type="submission" date="2020-04" db="EMBL/GenBank/DDBJ databases">
        <title>Deep metagenomics examines the oral microbiome during advanced dental caries in children, revealing novel taxa and co-occurrences with host molecules.</title>
        <authorList>
            <person name="Baker J.L."/>
            <person name="Morton J.T."/>
            <person name="Dinis M."/>
            <person name="Alvarez R."/>
            <person name="Tran N.C."/>
            <person name="Knight R."/>
            <person name="Edlund A."/>
        </authorList>
    </citation>
    <scope>NUCLEOTIDE SEQUENCE</scope>
    <source>
        <strain evidence="15">JCVI_25_bin.9</strain>
    </source>
</reference>
<keyword evidence="5 12" id="KW-0732">Signal</keyword>
<dbReference type="Pfam" id="PF13715">
    <property type="entry name" value="CarbopepD_reg_2"/>
    <property type="match status" value="1"/>
</dbReference>